<accession>A0A160TMI8</accession>
<dbReference type="Gene3D" id="3.50.50.60">
    <property type="entry name" value="FAD/NAD(P)-binding domain"/>
    <property type="match status" value="1"/>
</dbReference>
<dbReference type="InterPro" id="IPR050464">
    <property type="entry name" value="Zeta_carotene_desat/Oxidored"/>
</dbReference>
<dbReference type="InterPro" id="IPR002937">
    <property type="entry name" value="Amino_oxidase"/>
</dbReference>
<organism evidence="2">
    <name type="scientific">hydrothermal vent metagenome</name>
    <dbReference type="NCBI Taxonomy" id="652676"/>
    <lineage>
        <taxon>unclassified sequences</taxon>
        <taxon>metagenomes</taxon>
        <taxon>ecological metagenomes</taxon>
    </lineage>
</organism>
<name>A0A160TMI8_9ZZZZ</name>
<proteinExistence type="predicted"/>
<dbReference type="Pfam" id="PF01593">
    <property type="entry name" value="Amino_oxidase"/>
    <property type="match status" value="1"/>
</dbReference>
<gene>
    <name evidence="2" type="ORF">MGWOODY_Smn3350</name>
</gene>
<dbReference type="EC" id="1.14.99.-" evidence="2"/>
<evidence type="ECO:0000259" key="1">
    <source>
        <dbReference type="Pfam" id="PF01593"/>
    </source>
</evidence>
<evidence type="ECO:0000313" key="2">
    <source>
        <dbReference type="EMBL" id="CUS45407.1"/>
    </source>
</evidence>
<dbReference type="EMBL" id="CZQE01000254">
    <property type="protein sequence ID" value="CUS45407.1"/>
    <property type="molecule type" value="Genomic_DNA"/>
</dbReference>
<dbReference type="InterPro" id="IPR017830">
    <property type="entry name" value="SQase_HpnE"/>
</dbReference>
<dbReference type="NCBIfam" id="TIGR03467">
    <property type="entry name" value="HpnE"/>
    <property type="match status" value="1"/>
</dbReference>
<dbReference type="InterPro" id="IPR036188">
    <property type="entry name" value="FAD/NAD-bd_sf"/>
</dbReference>
<sequence>MADALTFTRATIAGAGLAGLSAAVALRQAGFAVSIADSAAQAGGRCRSYHDPQLGLTIDNGNHLVLSGNPAVARFRSAVGATTPLAGPEHADFTFQDLTTARRWTVRINDGALPWWIAAPARRVPGSRIADYLPLARLLSNREGRVDQRIATSGPAWSKLLEPVLLAALNTAPGESSTMLTANILRETIAKGGRAMRPRIAEPSLAAAFIDPALAWLDERGSPVALGRRLRAVAFDRDRVTGLDWGSGIEPVAADEVVILAVPPWVATALVPKLQAPDGFRAIVNGHFALPAPAGAPAMLGLFGGTAEWLFAFPDRLSVTVSAAERLVDLDRETLARTFWADICAALAIDAPMPTWQIVKEKRATFAATPGQNAKRPAAATRWRNLFLAGDWTDTGLPATIEGALRSGETVARLVLAR</sequence>
<feature type="domain" description="Amine oxidase" evidence="1">
    <location>
        <begin position="17"/>
        <end position="416"/>
    </location>
</feature>
<dbReference type="PANTHER" id="PTHR42923">
    <property type="entry name" value="PROTOPORPHYRINOGEN OXIDASE"/>
    <property type="match status" value="1"/>
</dbReference>
<dbReference type="SUPFAM" id="SSF51905">
    <property type="entry name" value="FAD/NAD(P)-binding domain"/>
    <property type="match status" value="1"/>
</dbReference>
<reference evidence="2" key="1">
    <citation type="submission" date="2015-10" db="EMBL/GenBank/DDBJ databases">
        <authorList>
            <person name="Gilbert D.G."/>
        </authorList>
    </citation>
    <scope>NUCLEOTIDE SEQUENCE</scope>
</reference>
<dbReference type="AlphaFoldDB" id="A0A160TMI8"/>
<dbReference type="GO" id="GO:0016491">
    <property type="term" value="F:oxidoreductase activity"/>
    <property type="evidence" value="ECO:0007669"/>
    <property type="project" value="UniProtKB-KW"/>
</dbReference>
<keyword evidence="2" id="KW-0560">Oxidoreductase</keyword>
<dbReference type="PANTHER" id="PTHR42923:SF47">
    <property type="entry name" value="BLR3003 PROTEIN"/>
    <property type="match status" value="1"/>
</dbReference>
<protein>
    <submittedName>
        <fullName evidence="2">Phytoene desaturase</fullName>
        <ecNumber evidence="2">1.14.99.-</ecNumber>
    </submittedName>
</protein>